<gene>
    <name evidence="2" type="primary">flgJ</name>
    <name evidence="2" type="ORF">FTV88_3322</name>
</gene>
<evidence type="ECO:0000313" key="2">
    <source>
        <dbReference type="EMBL" id="QGG49387.1"/>
    </source>
</evidence>
<reference evidence="3" key="1">
    <citation type="submission" date="2019-11" db="EMBL/GenBank/DDBJ databases">
        <title>Genome sequence of Heliorestis convoluta strain HH, an alkaliphilic and minimalistic phototrophic bacterium from a soda lake in Egypt.</title>
        <authorList>
            <person name="Dewey E.D."/>
            <person name="Stokes L.M."/>
            <person name="Burchell B.M."/>
            <person name="Shaffer K.N."/>
            <person name="Huntington A.M."/>
            <person name="Baker J.M."/>
            <person name="Nadendla S."/>
            <person name="Giglio M.G."/>
            <person name="Touchman J.W."/>
            <person name="Blankenship R.E."/>
            <person name="Madigan M.T."/>
            <person name="Sattley W.M."/>
        </authorList>
    </citation>
    <scope>NUCLEOTIDE SEQUENCE [LARGE SCALE GENOMIC DNA]</scope>
    <source>
        <strain evidence="3">HH</strain>
    </source>
</reference>
<feature type="domain" description="Flagellar protein FlgJ N-terminal" evidence="1">
    <location>
        <begin position="88"/>
        <end position="135"/>
    </location>
</feature>
<dbReference type="RefSeq" id="WP_153726385.1">
    <property type="nucleotide sequence ID" value="NZ_CP045875.1"/>
</dbReference>
<organism evidence="2 3">
    <name type="scientific">Heliorestis convoluta</name>
    <dbReference type="NCBI Taxonomy" id="356322"/>
    <lineage>
        <taxon>Bacteria</taxon>
        <taxon>Bacillati</taxon>
        <taxon>Bacillota</taxon>
        <taxon>Clostridia</taxon>
        <taxon>Eubacteriales</taxon>
        <taxon>Heliobacteriaceae</taxon>
        <taxon>Heliorestis</taxon>
    </lineage>
</organism>
<protein>
    <submittedName>
        <fullName evidence="2">Flagellar biosynthesis protein FlgJ, putative</fullName>
    </submittedName>
</protein>
<dbReference type="EMBL" id="CP045875">
    <property type="protein sequence ID" value="QGG49387.1"/>
    <property type="molecule type" value="Genomic_DNA"/>
</dbReference>
<name>A0A5Q2N3K1_9FIRM</name>
<sequence length="144" mass="15989">MKAIDGFSTSQIKIQSPTVAGIGAGGLSNPSFQQLLDGKITEKAEQLAQAIDSEIEKGQGKGSKEAEEKRLRELCQDFESLLIHQMIKSMRSTIDRSQLIPESPGRQIWEGMLDEEYSKEMAKKEELGLATMLYEDLSRGLGRK</sequence>
<dbReference type="Proteomes" id="UP000366051">
    <property type="component" value="Chromosome"/>
</dbReference>
<keyword evidence="3" id="KW-1185">Reference proteome</keyword>
<keyword evidence="2" id="KW-0966">Cell projection</keyword>
<keyword evidence="2" id="KW-0282">Flagellum</keyword>
<accession>A0A5Q2N3K1</accession>
<dbReference type="AlphaFoldDB" id="A0A5Q2N3K1"/>
<evidence type="ECO:0000259" key="1">
    <source>
        <dbReference type="Pfam" id="PF10135"/>
    </source>
</evidence>
<keyword evidence="2" id="KW-0969">Cilium</keyword>
<proteinExistence type="predicted"/>
<evidence type="ECO:0000313" key="3">
    <source>
        <dbReference type="Proteomes" id="UP000366051"/>
    </source>
</evidence>
<dbReference type="KEGG" id="hcv:FTV88_3322"/>
<dbReference type="InterPro" id="IPR019301">
    <property type="entry name" value="Flagellar_prot_FlgJ_N"/>
</dbReference>
<dbReference type="OrthoDB" id="9796740at2"/>
<dbReference type="Pfam" id="PF10135">
    <property type="entry name" value="Rod-binding"/>
    <property type="match status" value="1"/>
</dbReference>